<name>A0A1G6PN39_9BACL</name>
<sequence length="1227" mass="140491">MNRKVAPLLKKLRYFGQSEKNAPHSEVSPYGRESEKVYRRRWQHDKVVRTTHGVNCTGSCSWKVHVKDGIIAWESQQTDYPSTGPGLPEYEPRGCPRGASFSWYTYSPLRIRYPYVRGALLRMWRDALKRTGEPVAAWKSIVEDPENSKRYKSARGKGGFVRADWEEINQLIAASMIHTIQQYGPDRIFGFSPIPAMSMVSYAGGARFLNLVGGSMLSFYDWYADLPPASPQIWGEQTDVPESSDWFNSGYLLVWGSNLPQTRTPDAHFYVEARYRGTKVVTVSPDYADFVKFADQWLAVQPGMDGALAMAMTHVILKEFYVDQPTDYFTDYVKKFTDLPFLILLKGEGNDFFVADRFLRASDLGMSSQHSEWKTVMWDQRTDRMKVPNGTIGHRWEQDGNWNLHLDDASGEGEIDPALTLLGREDEVVTLKIPHFEPEGKTVLYRGVPVKAIQRNGKTQYITTVFDLLLAKTGVSRGLPGDDPADYDDPKPYTPAWQEKLTGIDRETAAQIAREFAQNAVDSEGRSMIVMGSGINHWYHSDAIYRTILNLVLLTGSQGVNGGGWAHYVGQEKVRPLEGWQTIAMARDWGGPPRLMNGTSFFYFATEQWRYEDQGMGDQVSPLMEQPRYQHGGDYNYLATRLGWLPSYPQFTENPIHFYKKSGAKNDDEAIQYVVDRIKNKELQFAVKNPSHSKNFPRVMFVWRANLIGSSAKGHEYFLKHLLGTHHANMDDPSSDLTTQEIDWGGEAPEGKLDLMIHVDFRMNGTGLYSDLVLPAATWYEKYDLSSTDMHPFVHPFNPAIAPPWESRSDWDFFKKLAHTFSKLAEKHFPEMVKDVVASPLLHDSRDEIAQPYGRVQDWEKDGSEPVPGVNFPRLHVVERDYRKVYDKFIALGPMVKEQIGAKGLGWNAKEEYDRLKELIGRASETEEYRDCPSLYTDRNAAEAILSLSSSTNGSLAMKAWEEAERKTGQKLKDLVEERSEEHITFQEITSQPRQVLSTPVYSGTETGNRRYSPFTTNVERLIPWRTLTGRQQFYLDHELMLEFGEELPTFRAPLRKAAFYKGDRRPDVKRKEIALRYLTPHYKWSYHSTYWDTLPMLTLFRGGPHVWLNNEDAAEVGIADNDWLEMYNRNGVVVARAVVSHRLPRGVVFMYHVQDRYIYVPGSTISKQRGGTFNSPTRIHVKPTQMIGGYAQLSYGFNYYGPTGNQRDEQVMIRRLSEQEVDWLEH</sequence>
<dbReference type="Pfam" id="PF01568">
    <property type="entry name" value="Molydop_binding"/>
    <property type="match status" value="1"/>
</dbReference>
<evidence type="ECO:0000256" key="4">
    <source>
        <dbReference type="ARBA" id="ARBA00010312"/>
    </source>
</evidence>
<evidence type="ECO:0000256" key="17">
    <source>
        <dbReference type="ARBA" id="ARBA00048294"/>
    </source>
</evidence>
<dbReference type="GO" id="GO:0046872">
    <property type="term" value="F:metal ion binding"/>
    <property type="evidence" value="ECO:0007669"/>
    <property type="project" value="UniProtKB-KW"/>
</dbReference>
<dbReference type="Pfam" id="PF00384">
    <property type="entry name" value="Molybdopterin"/>
    <property type="match status" value="1"/>
</dbReference>
<proteinExistence type="inferred from homology"/>
<dbReference type="EC" id="1.7.5.1" evidence="5"/>
<keyword evidence="10" id="KW-0479">Metal-binding</keyword>
<evidence type="ECO:0000256" key="13">
    <source>
        <dbReference type="ARBA" id="ARBA00023004"/>
    </source>
</evidence>
<keyword evidence="11" id="KW-0249">Electron transport</keyword>
<dbReference type="PROSITE" id="PS00551">
    <property type="entry name" value="MOLYBDOPTERIN_PROK_1"/>
    <property type="match status" value="1"/>
</dbReference>
<dbReference type="SMART" id="SM00926">
    <property type="entry name" value="Molybdop_Fe4S4"/>
    <property type="match status" value="1"/>
</dbReference>
<dbReference type="GO" id="GO:0042128">
    <property type="term" value="P:nitrate assimilation"/>
    <property type="evidence" value="ECO:0007669"/>
    <property type="project" value="UniProtKB-KW"/>
</dbReference>
<dbReference type="InterPro" id="IPR006963">
    <property type="entry name" value="Mopterin_OxRdtase_4Fe-4S_dom"/>
</dbReference>
<dbReference type="AlphaFoldDB" id="A0A1G6PN39"/>
<dbReference type="InterPro" id="IPR006656">
    <property type="entry name" value="Mopterin_OxRdtase"/>
</dbReference>
<keyword evidence="20" id="KW-1185">Reference proteome</keyword>
<evidence type="ECO:0000256" key="8">
    <source>
        <dbReference type="ARBA" id="ARBA00022485"/>
    </source>
</evidence>
<keyword evidence="14" id="KW-0411">Iron-sulfur</keyword>
<keyword evidence="15" id="KW-0534">Nitrate assimilation</keyword>
<comment type="cofactor">
    <cofactor evidence="2">
        <name>[4Fe-4S] cluster</name>
        <dbReference type="ChEBI" id="CHEBI:49883"/>
    </cofactor>
</comment>
<comment type="cofactor">
    <cofactor evidence="1">
        <name>Mo-bis(molybdopterin guanine dinucleotide)</name>
        <dbReference type="ChEBI" id="CHEBI:60539"/>
    </cofactor>
</comment>
<evidence type="ECO:0000256" key="2">
    <source>
        <dbReference type="ARBA" id="ARBA00001966"/>
    </source>
</evidence>
<evidence type="ECO:0000256" key="14">
    <source>
        <dbReference type="ARBA" id="ARBA00023014"/>
    </source>
</evidence>
<dbReference type="InterPro" id="IPR037943">
    <property type="entry name" value="MopB_CT_Nitrate-R-NarG-like"/>
</dbReference>
<dbReference type="Gene3D" id="3.40.50.12440">
    <property type="match status" value="1"/>
</dbReference>
<keyword evidence="12" id="KW-0560">Oxidoreductase</keyword>
<keyword evidence="7" id="KW-1003">Cell membrane</keyword>
<dbReference type="GO" id="GO:0160182">
    <property type="term" value="F:nitrate reductase (quinone) activity"/>
    <property type="evidence" value="ECO:0007669"/>
    <property type="project" value="UniProtKB-EC"/>
</dbReference>
<evidence type="ECO:0000256" key="16">
    <source>
        <dbReference type="ARBA" id="ARBA00023136"/>
    </source>
</evidence>
<dbReference type="EMBL" id="FMZA01000017">
    <property type="protein sequence ID" value="SDC81489.1"/>
    <property type="molecule type" value="Genomic_DNA"/>
</dbReference>
<dbReference type="InterPro" id="IPR006655">
    <property type="entry name" value="Mopterin_OxRdtase_prok_CS"/>
</dbReference>
<dbReference type="CDD" id="cd02776">
    <property type="entry name" value="MopB_CT_Nitrate-R-NarG-like"/>
    <property type="match status" value="1"/>
</dbReference>
<dbReference type="STRING" id="1236220.SAMN04488112_11757"/>
<dbReference type="InterPro" id="IPR006657">
    <property type="entry name" value="MoPterin_dinucl-bd_dom"/>
</dbReference>
<dbReference type="Gene3D" id="4.10.1200.10">
    <property type="entry name" value="nitrate reductase tail"/>
    <property type="match status" value="1"/>
</dbReference>
<dbReference type="PROSITE" id="PS51669">
    <property type="entry name" value="4FE4S_MOW_BIS_MGD"/>
    <property type="match status" value="1"/>
</dbReference>
<dbReference type="GO" id="GO:0005886">
    <property type="term" value="C:plasma membrane"/>
    <property type="evidence" value="ECO:0007669"/>
    <property type="project" value="UniProtKB-SubCell"/>
</dbReference>
<keyword evidence="6" id="KW-0813">Transport</keyword>
<dbReference type="CDD" id="cd02750">
    <property type="entry name" value="MopB_Nitrate-R-NarG-like"/>
    <property type="match status" value="1"/>
</dbReference>
<evidence type="ECO:0000256" key="11">
    <source>
        <dbReference type="ARBA" id="ARBA00022982"/>
    </source>
</evidence>
<feature type="domain" description="4Fe-4S Mo/W bis-MGD-type" evidence="18">
    <location>
        <begin position="45"/>
        <end position="109"/>
    </location>
</feature>
<dbReference type="Proteomes" id="UP000199387">
    <property type="component" value="Unassembled WGS sequence"/>
</dbReference>
<dbReference type="PROSITE" id="PS00932">
    <property type="entry name" value="MOLYBDOPTERIN_PROK_3"/>
    <property type="match status" value="1"/>
</dbReference>
<comment type="catalytic activity">
    <reaction evidence="17">
        <text>nitrate + a quinol = a quinone + nitrite + H2O</text>
        <dbReference type="Rhea" id="RHEA:56144"/>
        <dbReference type="ChEBI" id="CHEBI:15377"/>
        <dbReference type="ChEBI" id="CHEBI:16301"/>
        <dbReference type="ChEBI" id="CHEBI:17632"/>
        <dbReference type="ChEBI" id="CHEBI:24646"/>
        <dbReference type="ChEBI" id="CHEBI:132124"/>
        <dbReference type="EC" id="1.7.5.1"/>
    </reaction>
</comment>
<keyword evidence="8" id="KW-0004">4Fe-4S</keyword>
<keyword evidence="9" id="KW-0500">Molybdenum</keyword>
<evidence type="ECO:0000256" key="5">
    <source>
        <dbReference type="ARBA" id="ARBA00012500"/>
    </source>
</evidence>
<comment type="subcellular location">
    <subcellularLocation>
        <location evidence="3">Cell membrane</location>
        <topology evidence="3">Peripheral membrane protein</topology>
    </subcellularLocation>
</comment>
<evidence type="ECO:0000256" key="12">
    <source>
        <dbReference type="ARBA" id="ARBA00023002"/>
    </source>
</evidence>
<evidence type="ECO:0000256" key="3">
    <source>
        <dbReference type="ARBA" id="ARBA00004202"/>
    </source>
</evidence>
<dbReference type="PANTHER" id="PTHR43105:SF2">
    <property type="entry name" value="RESPIRATORY NITRATE REDUCTASE 2 ALPHA CHAIN"/>
    <property type="match status" value="1"/>
</dbReference>
<dbReference type="SUPFAM" id="SSF53706">
    <property type="entry name" value="Formate dehydrogenase/DMSO reductase, domains 1-3"/>
    <property type="match status" value="1"/>
</dbReference>
<evidence type="ECO:0000256" key="10">
    <source>
        <dbReference type="ARBA" id="ARBA00022723"/>
    </source>
</evidence>
<protein>
    <recommendedName>
        <fullName evidence="5">nitrate reductase (quinone)</fullName>
        <ecNumber evidence="5">1.7.5.1</ecNumber>
    </recommendedName>
</protein>
<dbReference type="InterPro" id="IPR006468">
    <property type="entry name" value="NarG"/>
</dbReference>
<dbReference type="InterPro" id="IPR009010">
    <property type="entry name" value="Asp_de-COase-like_dom_sf"/>
</dbReference>
<dbReference type="NCBIfam" id="TIGR01580">
    <property type="entry name" value="narG"/>
    <property type="match status" value="1"/>
</dbReference>
<dbReference type="InterPro" id="IPR044906">
    <property type="entry name" value="Nitr_red_alph_N_sf"/>
</dbReference>
<evidence type="ECO:0000259" key="18">
    <source>
        <dbReference type="PROSITE" id="PS51669"/>
    </source>
</evidence>
<evidence type="ECO:0000313" key="19">
    <source>
        <dbReference type="EMBL" id="SDC81489.1"/>
    </source>
</evidence>
<keyword evidence="16" id="KW-0472">Membrane</keyword>
<evidence type="ECO:0000256" key="15">
    <source>
        <dbReference type="ARBA" id="ARBA00023063"/>
    </source>
</evidence>
<keyword evidence="13" id="KW-0408">Iron</keyword>
<dbReference type="PANTHER" id="PTHR43105">
    <property type="entry name" value="RESPIRATORY NITRATE REDUCTASE"/>
    <property type="match status" value="1"/>
</dbReference>
<gene>
    <name evidence="19" type="ORF">SAMN04488112_11757</name>
</gene>
<dbReference type="GO" id="GO:0043546">
    <property type="term" value="F:molybdopterin cofactor binding"/>
    <property type="evidence" value="ECO:0007669"/>
    <property type="project" value="InterPro"/>
</dbReference>
<evidence type="ECO:0000256" key="6">
    <source>
        <dbReference type="ARBA" id="ARBA00022448"/>
    </source>
</evidence>
<dbReference type="RefSeq" id="WP_091571780.1">
    <property type="nucleotide sequence ID" value="NZ_FMZA01000017.1"/>
</dbReference>
<evidence type="ECO:0000256" key="7">
    <source>
        <dbReference type="ARBA" id="ARBA00022475"/>
    </source>
</evidence>
<evidence type="ECO:0000256" key="9">
    <source>
        <dbReference type="ARBA" id="ARBA00022505"/>
    </source>
</evidence>
<evidence type="ECO:0000313" key="20">
    <source>
        <dbReference type="Proteomes" id="UP000199387"/>
    </source>
</evidence>
<accession>A0A1G6PN39</accession>
<dbReference type="InterPro" id="IPR027467">
    <property type="entry name" value="MopterinOxRdtase_cofactor_BS"/>
</dbReference>
<evidence type="ECO:0000256" key="1">
    <source>
        <dbReference type="ARBA" id="ARBA00001942"/>
    </source>
</evidence>
<dbReference type="GO" id="GO:0009325">
    <property type="term" value="C:nitrate reductase complex"/>
    <property type="evidence" value="ECO:0007669"/>
    <property type="project" value="InterPro"/>
</dbReference>
<dbReference type="SUPFAM" id="SSF50692">
    <property type="entry name" value="ADC-like"/>
    <property type="match status" value="1"/>
</dbReference>
<comment type="similarity">
    <text evidence="4">Belongs to the prokaryotic molybdopterin-containing oxidoreductase family.</text>
</comment>
<dbReference type="GO" id="GO:0051539">
    <property type="term" value="F:4 iron, 4 sulfur cluster binding"/>
    <property type="evidence" value="ECO:0007669"/>
    <property type="project" value="UniProtKB-KW"/>
</dbReference>
<dbReference type="InterPro" id="IPR050123">
    <property type="entry name" value="Prok_molybdopt-oxidoreductase"/>
</dbReference>
<dbReference type="OrthoDB" id="9759518at2"/>
<organism evidence="19 20">
    <name type="scientific">Melghirimyces thermohalophilus</name>
    <dbReference type="NCBI Taxonomy" id="1236220"/>
    <lineage>
        <taxon>Bacteria</taxon>
        <taxon>Bacillati</taxon>
        <taxon>Bacillota</taxon>
        <taxon>Bacilli</taxon>
        <taxon>Bacillales</taxon>
        <taxon>Thermoactinomycetaceae</taxon>
        <taxon>Melghirimyces</taxon>
    </lineage>
</organism>
<reference evidence="19 20" key="1">
    <citation type="submission" date="2016-10" db="EMBL/GenBank/DDBJ databases">
        <authorList>
            <person name="de Groot N.N."/>
        </authorList>
    </citation>
    <scope>NUCLEOTIDE SEQUENCE [LARGE SCALE GENOMIC DNA]</scope>
    <source>
        <strain evidence="19 20">DSM 45514</strain>
    </source>
</reference>